<comment type="caution">
    <text evidence="1">The sequence shown here is derived from an EMBL/GenBank/DDBJ whole genome shotgun (WGS) entry which is preliminary data.</text>
</comment>
<evidence type="ECO:0000313" key="1">
    <source>
        <dbReference type="EMBL" id="RDE04690.1"/>
    </source>
</evidence>
<dbReference type="OrthoDB" id="8564199at2"/>
<sequence>MKKPESLKSILLEAVPDLAAAPDKLALFVDKGSVASRGTASLSFEYRYTLSLVVMDYAGDVDALMVPVLAWIAREQPDLLFRDGQEPFSFEVEILDGNTADVSIAIELTERVRVERTAGGLRTEHLSDVQSADEFAGVTGVSLLAGLAEDLADGTVQLVASSNR</sequence>
<dbReference type="InterPro" id="IPR009678">
    <property type="entry name" value="Phage_tail_completion_R"/>
</dbReference>
<dbReference type="EMBL" id="QQNB01000003">
    <property type="protein sequence ID" value="RDE04690.1"/>
    <property type="molecule type" value="Genomic_DNA"/>
</dbReference>
<evidence type="ECO:0000313" key="2">
    <source>
        <dbReference type="Proteomes" id="UP000253918"/>
    </source>
</evidence>
<proteinExistence type="predicted"/>
<organism evidence="1 2">
    <name type="scientific">Sphingomonas aracearum</name>
    <dbReference type="NCBI Taxonomy" id="2283317"/>
    <lineage>
        <taxon>Bacteria</taxon>
        <taxon>Pseudomonadati</taxon>
        <taxon>Pseudomonadota</taxon>
        <taxon>Alphaproteobacteria</taxon>
        <taxon>Sphingomonadales</taxon>
        <taxon>Sphingomonadaceae</taxon>
        <taxon>Sphingomonas</taxon>
    </lineage>
</organism>
<accession>A0A369VU21</accession>
<protein>
    <submittedName>
        <fullName evidence="1">Phage tail protein</fullName>
    </submittedName>
</protein>
<keyword evidence="2" id="KW-1185">Reference proteome</keyword>
<gene>
    <name evidence="1" type="ORF">DVW87_13960</name>
</gene>
<dbReference type="Proteomes" id="UP000253918">
    <property type="component" value="Unassembled WGS sequence"/>
</dbReference>
<dbReference type="AlphaFoldDB" id="A0A369VU21"/>
<dbReference type="RefSeq" id="WP_114688427.1">
    <property type="nucleotide sequence ID" value="NZ_QQNB01000003.1"/>
</dbReference>
<name>A0A369VU21_9SPHN</name>
<dbReference type="Pfam" id="PF06891">
    <property type="entry name" value="P2_Phage_GpR"/>
    <property type="match status" value="1"/>
</dbReference>
<reference evidence="1 2" key="1">
    <citation type="submission" date="2018-07" db="EMBL/GenBank/DDBJ databases">
        <title>a novel species of Sphingomonas isolated from the rhizosphere soil of Araceae plant.</title>
        <authorList>
            <person name="Zhiyong W."/>
            <person name="Qinglan Z."/>
            <person name="Zhiwei F."/>
            <person name="Ding X."/>
            <person name="Gejiao W."/>
            <person name="Shixue Z."/>
        </authorList>
    </citation>
    <scope>NUCLEOTIDE SEQUENCE [LARGE SCALE GENOMIC DNA]</scope>
    <source>
        <strain evidence="1 2">WZY 27</strain>
    </source>
</reference>